<evidence type="ECO:0000313" key="4">
    <source>
        <dbReference type="EMBL" id="CAL1538980.1"/>
    </source>
</evidence>
<dbReference type="InterPro" id="IPR002876">
    <property type="entry name" value="Transcrip_reg_TACO1-like"/>
</dbReference>
<dbReference type="InterPro" id="IPR029072">
    <property type="entry name" value="YebC-like"/>
</dbReference>
<dbReference type="InterPro" id="IPR017856">
    <property type="entry name" value="Integrase-like_N"/>
</dbReference>
<dbReference type="PANTHER" id="PTHR12532:SF0">
    <property type="entry name" value="TRANSLATIONAL ACTIVATOR OF CYTOCHROME C OXIDASE 1"/>
    <property type="match status" value="1"/>
</dbReference>
<gene>
    <name evidence="4" type="ORF">GSLYS_00012801001</name>
</gene>
<dbReference type="AlphaFoldDB" id="A0AAV2I2V9"/>
<organism evidence="4 5">
    <name type="scientific">Lymnaea stagnalis</name>
    <name type="common">Great pond snail</name>
    <name type="synonym">Helix stagnalis</name>
    <dbReference type="NCBI Taxonomy" id="6523"/>
    <lineage>
        <taxon>Eukaryota</taxon>
        <taxon>Metazoa</taxon>
        <taxon>Spiralia</taxon>
        <taxon>Lophotrochozoa</taxon>
        <taxon>Mollusca</taxon>
        <taxon>Gastropoda</taxon>
        <taxon>Heterobranchia</taxon>
        <taxon>Euthyneura</taxon>
        <taxon>Panpulmonata</taxon>
        <taxon>Hygrophila</taxon>
        <taxon>Lymnaeoidea</taxon>
        <taxon>Lymnaeidae</taxon>
        <taxon>Lymnaea</taxon>
    </lineage>
</organism>
<dbReference type="InterPro" id="IPR026564">
    <property type="entry name" value="Transcrip_reg_TACO1-like_dom3"/>
</dbReference>
<protein>
    <recommendedName>
        <fullName evidence="6">Translational activator of cytochrome c oxidase 1</fullName>
    </recommendedName>
</protein>
<evidence type="ECO:0000256" key="1">
    <source>
        <dbReference type="ARBA" id="ARBA00008724"/>
    </source>
</evidence>
<dbReference type="Pfam" id="PF01709">
    <property type="entry name" value="Transcrip_reg"/>
    <property type="match status" value="1"/>
</dbReference>
<accession>A0AAV2I2V9</accession>
<dbReference type="Gene3D" id="1.10.10.200">
    <property type="match status" value="1"/>
</dbReference>
<dbReference type="Gene3D" id="3.30.70.980">
    <property type="match status" value="2"/>
</dbReference>
<keyword evidence="5" id="KW-1185">Reference proteome</keyword>
<comment type="similarity">
    <text evidence="1">Belongs to the TACO1 family.</text>
</comment>
<dbReference type="SUPFAM" id="SSF75625">
    <property type="entry name" value="YebC-like"/>
    <property type="match status" value="1"/>
</dbReference>
<dbReference type="InterPro" id="IPR048300">
    <property type="entry name" value="TACO1_YebC-like_2nd/3rd_dom"/>
</dbReference>
<dbReference type="Pfam" id="PF20772">
    <property type="entry name" value="TACO1_YebC_N"/>
    <property type="match status" value="1"/>
</dbReference>
<dbReference type="GO" id="GO:0005739">
    <property type="term" value="C:mitochondrion"/>
    <property type="evidence" value="ECO:0007669"/>
    <property type="project" value="TreeGrafter"/>
</dbReference>
<dbReference type="InterPro" id="IPR049083">
    <property type="entry name" value="TACO1_YebC_N"/>
</dbReference>
<comment type="caution">
    <text evidence="4">The sequence shown here is derived from an EMBL/GenBank/DDBJ whole genome shotgun (WGS) entry which is preliminary data.</text>
</comment>
<evidence type="ECO:0000313" key="5">
    <source>
        <dbReference type="Proteomes" id="UP001497497"/>
    </source>
</evidence>
<sequence length="326" mass="37043">MASERFLTTLQKTYVLSKLWRSTSTCSSGTVNFKVCQQSITKYFHLRYCTLLQCHLQSSIGKVRLVHTCPTLTAGHSKWNNIKHIKAANDKEKGQKSMFLASRIQAVFIKNPEKDPKHNTELANLIKWARTNNIPNDVIDRTIDNQIKLRDPKNITVFDGRGMSNTGIIIECFSLKPHHTKGLLQSILKKYGFSLHSPAMDLFEHKGVVEAKLQDADVKSAQSDPKSFVIDKYVDLAIEAEAEEVTLEKDEDGPYLKFLCAPQDVDKVHGNLEKLGVQVLNSERTYLPKIVIPVSQEFLESLDKLIEKLDIHPDVINYHFNVEPEK</sequence>
<feature type="domain" description="TACO1/YebC-like second and third" evidence="2">
    <location>
        <begin position="157"/>
        <end position="322"/>
    </location>
</feature>
<dbReference type="PANTHER" id="PTHR12532">
    <property type="entry name" value="TRANSLATIONAL ACTIVATOR OF CYTOCHROME C OXIDASE 1"/>
    <property type="match status" value="1"/>
</dbReference>
<feature type="domain" description="TACO1/YebC-like N-terminal" evidence="3">
    <location>
        <begin position="77"/>
        <end position="145"/>
    </location>
</feature>
<evidence type="ECO:0000259" key="3">
    <source>
        <dbReference type="Pfam" id="PF20772"/>
    </source>
</evidence>
<evidence type="ECO:0000259" key="2">
    <source>
        <dbReference type="Pfam" id="PF01709"/>
    </source>
</evidence>
<dbReference type="EMBL" id="CAXITT010000320">
    <property type="protein sequence ID" value="CAL1538980.1"/>
    <property type="molecule type" value="Genomic_DNA"/>
</dbReference>
<evidence type="ECO:0008006" key="6">
    <source>
        <dbReference type="Google" id="ProtNLM"/>
    </source>
</evidence>
<name>A0AAV2I2V9_LYMST</name>
<reference evidence="4 5" key="1">
    <citation type="submission" date="2024-04" db="EMBL/GenBank/DDBJ databases">
        <authorList>
            <consortium name="Genoscope - CEA"/>
            <person name="William W."/>
        </authorList>
    </citation>
    <scope>NUCLEOTIDE SEQUENCE [LARGE SCALE GENOMIC DNA]</scope>
</reference>
<dbReference type="Proteomes" id="UP001497497">
    <property type="component" value="Unassembled WGS sequence"/>
</dbReference>
<proteinExistence type="inferred from homology"/>